<dbReference type="PANTHER" id="PTHR18934">
    <property type="entry name" value="ATP-DEPENDENT RNA HELICASE"/>
    <property type="match status" value="1"/>
</dbReference>
<dbReference type="EMBL" id="FNXT01001326">
    <property type="protein sequence ID" value="SZX78572.1"/>
    <property type="molecule type" value="Genomic_DNA"/>
</dbReference>
<feature type="region of interest" description="Disordered" evidence="7">
    <location>
        <begin position="625"/>
        <end position="705"/>
    </location>
</feature>
<feature type="domain" description="Helicase ATP-binding" evidence="8">
    <location>
        <begin position="16"/>
        <end position="244"/>
    </location>
</feature>
<dbReference type="Proteomes" id="UP000256970">
    <property type="component" value="Unassembled WGS sequence"/>
</dbReference>
<keyword evidence="11" id="KW-1185">Reference proteome</keyword>
<sequence>MDTSNLPIRQYAADILAAVEKNDVVVVIGETGSGKTTQLSQILLEAGYGDHGMIGVTQPRRVGAVTVARRVAEERKVELGGEVGYAVRFENRTCSSTKIKYLTDGTLLQECLEDTHLSKYQVVVLDEAHERSLNTDILFGVIKKLLASQDGARCGSAAAAAASWQQQQKQQQVGSSSRSSSKLAAAAAAAAAAAGPQQKRLGVGPIMAVAMPAQHRLKLLVTSATLDGEKFSAYFNDCPVFNVPGRCFPVDVIHSQDDHMQDYAAAAVDTALQIHMQQPPGDILIFLTGQAEIDKAVQRLNSEVCKLPADSAGELLVLPLYAALPPELQLRVFRPAQPGVRRCIVATNVAETSITVEGVVYVIDSGVMKLKSYNAASGMDSLEVTAISRVQAAQRAGRAGRTRPGKCFRLYTRRYFERQMPDTTPPEICRTSLAGAVLGLKALGLPGLDVLSFDFLDPPEQASLCEALRQLYVLDALDVDGGITPTGRAMAALPLEPALARALLEAHKLGCLEEVITVAAMLSAEHVFAAGQGPESRAAANALTNPAPPGSSAAAQAEAGRKLKQLAEECQGDHLLLLRLYQMWAAAGFTRDFVQAHGLELRGMNFARDIRKQLAAVANFGSSHLQQQRPVSASSSQGQQQQQQEGGSKRRRWDEDKGPPLPSPTAGSSLGGSLLRSEGSAGSRGLGLDGRPLSRNGRAVSSPETLEKVRRALTVGFANRIARRMRLHNGYRTCNQKGALAQVHPGSSQLSSDDDGLLPEWLIYHEFVATSRPFLRQVCPTRYEWVEPLLPKLQEVDVQRLSGGKLRAQAAAAAAAAAAADAAAVAEAGQAADGEAGAQKLARRNDDDAVNAARQRYLQRKQAAAAGKKK</sequence>
<organism evidence="10 11">
    <name type="scientific">Tetradesmus obliquus</name>
    <name type="common">Green alga</name>
    <name type="synonym">Acutodesmus obliquus</name>
    <dbReference type="NCBI Taxonomy" id="3088"/>
    <lineage>
        <taxon>Eukaryota</taxon>
        <taxon>Viridiplantae</taxon>
        <taxon>Chlorophyta</taxon>
        <taxon>core chlorophytes</taxon>
        <taxon>Chlorophyceae</taxon>
        <taxon>CS clade</taxon>
        <taxon>Sphaeropleales</taxon>
        <taxon>Scenedesmaceae</taxon>
        <taxon>Tetradesmus</taxon>
    </lineage>
</organism>
<dbReference type="InterPro" id="IPR011545">
    <property type="entry name" value="DEAD/DEAH_box_helicase_dom"/>
</dbReference>
<dbReference type="Gene3D" id="3.40.50.300">
    <property type="entry name" value="P-loop containing nucleotide triphosphate hydrolases"/>
    <property type="match status" value="2"/>
</dbReference>
<dbReference type="InterPro" id="IPR007502">
    <property type="entry name" value="Helicase-assoc_dom"/>
</dbReference>
<evidence type="ECO:0000256" key="6">
    <source>
        <dbReference type="ARBA" id="ARBA00047984"/>
    </source>
</evidence>
<dbReference type="InterPro" id="IPR027417">
    <property type="entry name" value="P-loop_NTPase"/>
</dbReference>
<dbReference type="SMART" id="SM00487">
    <property type="entry name" value="DEXDc"/>
    <property type="match status" value="1"/>
</dbReference>
<dbReference type="InterPro" id="IPR001650">
    <property type="entry name" value="Helicase_C-like"/>
</dbReference>
<protein>
    <recommendedName>
        <fullName evidence="1">RNA helicase</fullName>
        <ecNumber evidence="1">3.6.4.13</ecNumber>
    </recommendedName>
</protein>
<feature type="compositionally biased region" description="Low complexity" evidence="7">
    <location>
        <begin position="664"/>
        <end position="681"/>
    </location>
</feature>
<dbReference type="GO" id="GO:0005524">
    <property type="term" value="F:ATP binding"/>
    <property type="evidence" value="ECO:0007669"/>
    <property type="project" value="UniProtKB-KW"/>
</dbReference>
<dbReference type="Pfam" id="PF07717">
    <property type="entry name" value="OB_NTP_bind"/>
    <property type="match status" value="1"/>
</dbReference>
<dbReference type="CDD" id="cd18791">
    <property type="entry name" value="SF2_C_RHA"/>
    <property type="match status" value="1"/>
</dbReference>
<evidence type="ECO:0000256" key="1">
    <source>
        <dbReference type="ARBA" id="ARBA00012552"/>
    </source>
</evidence>
<dbReference type="STRING" id="3088.A0A383WMW5"/>
<comment type="catalytic activity">
    <reaction evidence="6">
        <text>ATP + H2O = ADP + phosphate + H(+)</text>
        <dbReference type="Rhea" id="RHEA:13065"/>
        <dbReference type="ChEBI" id="CHEBI:15377"/>
        <dbReference type="ChEBI" id="CHEBI:15378"/>
        <dbReference type="ChEBI" id="CHEBI:30616"/>
        <dbReference type="ChEBI" id="CHEBI:43474"/>
        <dbReference type="ChEBI" id="CHEBI:456216"/>
        <dbReference type="EC" id="3.6.4.13"/>
    </reaction>
</comment>
<dbReference type="Pfam" id="PF00271">
    <property type="entry name" value="Helicase_C"/>
    <property type="match status" value="1"/>
</dbReference>
<reference evidence="10 11" key="1">
    <citation type="submission" date="2016-10" db="EMBL/GenBank/DDBJ databases">
        <authorList>
            <person name="Cai Z."/>
        </authorList>
    </citation>
    <scope>NUCLEOTIDE SEQUENCE [LARGE SCALE GENOMIC DNA]</scope>
</reference>
<accession>A0A383WMW5</accession>
<dbReference type="InterPro" id="IPR048333">
    <property type="entry name" value="HA2_WH"/>
</dbReference>
<dbReference type="SMART" id="SM00847">
    <property type="entry name" value="HA2"/>
    <property type="match status" value="1"/>
</dbReference>
<dbReference type="FunFam" id="3.40.50.300:FF:000145">
    <property type="entry name" value="probable ATP-dependent RNA helicase DHX40"/>
    <property type="match status" value="1"/>
</dbReference>
<evidence type="ECO:0000313" key="11">
    <source>
        <dbReference type="Proteomes" id="UP000256970"/>
    </source>
</evidence>
<dbReference type="PROSITE" id="PS51192">
    <property type="entry name" value="HELICASE_ATP_BIND_1"/>
    <property type="match status" value="1"/>
</dbReference>
<keyword evidence="2" id="KW-0547">Nucleotide-binding</keyword>
<dbReference type="Gene3D" id="1.20.120.1080">
    <property type="match status" value="1"/>
</dbReference>
<feature type="domain" description="Helicase C-terminal" evidence="9">
    <location>
        <begin position="267"/>
        <end position="444"/>
    </location>
</feature>
<evidence type="ECO:0000256" key="3">
    <source>
        <dbReference type="ARBA" id="ARBA00022801"/>
    </source>
</evidence>
<dbReference type="InterPro" id="IPR014001">
    <property type="entry name" value="Helicase_ATP-bd"/>
</dbReference>
<keyword evidence="4" id="KW-0347">Helicase</keyword>
<dbReference type="SUPFAM" id="SSF52540">
    <property type="entry name" value="P-loop containing nucleoside triphosphate hydrolases"/>
    <property type="match status" value="2"/>
</dbReference>
<evidence type="ECO:0000259" key="8">
    <source>
        <dbReference type="PROSITE" id="PS51192"/>
    </source>
</evidence>
<dbReference type="SMART" id="SM00490">
    <property type="entry name" value="HELICc"/>
    <property type="match status" value="1"/>
</dbReference>
<dbReference type="AlphaFoldDB" id="A0A383WMW5"/>
<evidence type="ECO:0000256" key="4">
    <source>
        <dbReference type="ARBA" id="ARBA00022806"/>
    </source>
</evidence>
<dbReference type="InterPro" id="IPR011709">
    <property type="entry name" value="DEAD-box_helicase_OB_fold"/>
</dbReference>
<evidence type="ECO:0000256" key="7">
    <source>
        <dbReference type="SAM" id="MobiDB-lite"/>
    </source>
</evidence>
<dbReference type="GO" id="GO:0016787">
    <property type="term" value="F:hydrolase activity"/>
    <property type="evidence" value="ECO:0007669"/>
    <property type="project" value="UniProtKB-KW"/>
</dbReference>
<dbReference type="Pfam" id="PF04408">
    <property type="entry name" value="WHD_HA2"/>
    <property type="match status" value="1"/>
</dbReference>
<evidence type="ECO:0000259" key="9">
    <source>
        <dbReference type="PROSITE" id="PS51194"/>
    </source>
</evidence>
<evidence type="ECO:0000256" key="2">
    <source>
        <dbReference type="ARBA" id="ARBA00022741"/>
    </source>
</evidence>
<feature type="compositionally biased region" description="Low complexity" evidence="7">
    <location>
        <begin position="634"/>
        <end position="646"/>
    </location>
</feature>
<keyword evidence="5" id="KW-0067">ATP-binding</keyword>
<dbReference type="EC" id="3.6.4.13" evidence="1"/>
<dbReference type="PANTHER" id="PTHR18934:SF234">
    <property type="entry name" value="PRE-MRNA-SPLICING FACTOR ATP-DEPENDENT RNA HELICASE DEAH4-RELATED"/>
    <property type="match status" value="1"/>
</dbReference>
<evidence type="ECO:0000256" key="5">
    <source>
        <dbReference type="ARBA" id="ARBA00022840"/>
    </source>
</evidence>
<evidence type="ECO:0000313" key="10">
    <source>
        <dbReference type="EMBL" id="SZX78572.1"/>
    </source>
</evidence>
<dbReference type="PROSITE" id="PS51194">
    <property type="entry name" value="HELICASE_CTER"/>
    <property type="match status" value="1"/>
</dbReference>
<gene>
    <name evidence="10" type="ORF">BQ4739_LOCUS18893</name>
</gene>
<dbReference type="Pfam" id="PF00270">
    <property type="entry name" value="DEAD"/>
    <property type="match status" value="1"/>
</dbReference>
<dbReference type="Pfam" id="PF21010">
    <property type="entry name" value="HA2_C"/>
    <property type="match status" value="1"/>
</dbReference>
<name>A0A383WMW5_TETOB</name>
<dbReference type="GO" id="GO:0003723">
    <property type="term" value="F:RNA binding"/>
    <property type="evidence" value="ECO:0007669"/>
    <property type="project" value="TreeGrafter"/>
</dbReference>
<keyword evidence="3" id="KW-0378">Hydrolase</keyword>
<proteinExistence type="predicted"/>
<dbReference type="GO" id="GO:0003724">
    <property type="term" value="F:RNA helicase activity"/>
    <property type="evidence" value="ECO:0007669"/>
    <property type="project" value="UniProtKB-EC"/>
</dbReference>